<keyword evidence="2" id="KW-1185">Reference proteome</keyword>
<gene>
    <name evidence="1" type="ORF">PsorP6_006569</name>
</gene>
<sequence length="275" mass="30739">MKMCSCVHWNGFDFLIYSANSAAASTGSSRLPLYGTKPSFLYSSQLGFDACFSNPCVFVRHEGYFPMYLVLYVDELLIGCPDNAIADGIRAKLAKNFTLNDLGDACYILGIEMDYDCEAGTLHLCQSQFIQRLIEIAQESAYPAKKNKCKLDEFINGERFDSKQFRELVGSLLNIASGTRQDICVSICELSKYLEAPTQAHMKAAIRAGIAMAERVGYQSRAKHTDLRYHFVCDAVNEGVLSLEYVQSNQQLSDFMMNAPQTPQLVKTCPSRRDC</sequence>
<name>A0ACC0W4J8_9STRA</name>
<dbReference type="Proteomes" id="UP001163321">
    <property type="component" value="Chromosome 4"/>
</dbReference>
<organism evidence="1 2">
    <name type="scientific">Peronosclerospora sorghi</name>
    <dbReference type="NCBI Taxonomy" id="230839"/>
    <lineage>
        <taxon>Eukaryota</taxon>
        <taxon>Sar</taxon>
        <taxon>Stramenopiles</taxon>
        <taxon>Oomycota</taxon>
        <taxon>Peronosporomycetes</taxon>
        <taxon>Peronosporales</taxon>
        <taxon>Peronosporaceae</taxon>
        <taxon>Peronosclerospora</taxon>
    </lineage>
</organism>
<evidence type="ECO:0000313" key="2">
    <source>
        <dbReference type="Proteomes" id="UP001163321"/>
    </source>
</evidence>
<evidence type="ECO:0000313" key="1">
    <source>
        <dbReference type="EMBL" id="KAI9913560.1"/>
    </source>
</evidence>
<dbReference type="EMBL" id="CM047583">
    <property type="protein sequence ID" value="KAI9913560.1"/>
    <property type="molecule type" value="Genomic_DNA"/>
</dbReference>
<comment type="caution">
    <text evidence="1">The sequence shown here is derived from an EMBL/GenBank/DDBJ whole genome shotgun (WGS) entry which is preliminary data.</text>
</comment>
<accession>A0ACC0W4J8</accession>
<protein>
    <submittedName>
        <fullName evidence="1">Uncharacterized protein</fullName>
    </submittedName>
</protein>
<proteinExistence type="predicted"/>
<reference evidence="1 2" key="1">
    <citation type="journal article" date="2022" name="bioRxiv">
        <title>The genome of the oomycete Peronosclerospora sorghi, a cosmopolitan pathogen of maize and sorghum, is inflated with dispersed pseudogenes.</title>
        <authorList>
            <person name="Fletcher K."/>
            <person name="Martin F."/>
            <person name="Isakeit T."/>
            <person name="Cavanaugh K."/>
            <person name="Magill C."/>
            <person name="Michelmore R."/>
        </authorList>
    </citation>
    <scope>NUCLEOTIDE SEQUENCE [LARGE SCALE GENOMIC DNA]</scope>
    <source>
        <strain evidence="1">P6</strain>
    </source>
</reference>